<name>A0A8S0QWS4_OLEEU</name>
<gene>
    <name evidence="1" type="ORF">OLEA9_A031432</name>
</gene>
<protein>
    <submittedName>
        <fullName evidence="1">Uncharacterized protein</fullName>
    </submittedName>
</protein>
<evidence type="ECO:0000313" key="2">
    <source>
        <dbReference type="Proteomes" id="UP000594638"/>
    </source>
</evidence>
<accession>A0A8S0QWS4</accession>
<reference evidence="1 2" key="1">
    <citation type="submission" date="2019-12" db="EMBL/GenBank/DDBJ databases">
        <authorList>
            <person name="Alioto T."/>
            <person name="Alioto T."/>
            <person name="Gomez Garrido J."/>
        </authorList>
    </citation>
    <scope>NUCLEOTIDE SEQUENCE [LARGE SCALE GENOMIC DNA]</scope>
</reference>
<dbReference type="Proteomes" id="UP000594638">
    <property type="component" value="Unassembled WGS sequence"/>
</dbReference>
<proteinExistence type="predicted"/>
<dbReference type="Gramene" id="OE9A031432T1">
    <property type="protein sequence ID" value="OE9A031432C1"/>
    <property type="gene ID" value="OE9A031432"/>
</dbReference>
<evidence type="ECO:0000313" key="1">
    <source>
        <dbReference type="EMBL" id="CAA2970382.1"/>
    </source>
</evidence>
<keyword evidence="2" id="KW-1185">Reference proteome</keyword>
<comment type="caution">
    <text evidence="1">The sequence shown here is derived from an EMBL/GenBank/DDBJ whole genome shotgun (WGS) entry which is preliminary data.</text>
</comment>
<dbReference type="AlphaFoldDB" id="A0A8S0QWS4"/>
<dbReference type="EMBL" id="CACTIH010001972">
    <property type="protein sequence ID" value="CAA2970382.1"/>
    <property type="molecule type" value="Genomic_DNA"/>
</dbReference>
<organism evidence="1 2">
    <name type="scientific">Olea europaea subsp. europaea</name>
    <dbReference type="NCBI Taxonomy" id="158383"/>
    <lineage>
        <taxon>Eukaryota</taxon>
        <taxon>Viridiplantae</taxon>
        <taxon>Streptophyta</taxon>
        <taxon>Embryophyta</taxon>
        <taxon>Tracheophyta</taxon>
        <taxon>Spermatophyta</taxon>
        <taxon>Magnoliopsida</taxon>
        <taxon>eudicotyledons</taxon>
        <taxon>Gunneridae</taxon>
        <taxon>Pentapetalae</taxon>
        <taxon>asterids</taxon>
        <taxon>lamiids</taxon>
        <taxon>Lamiales</taxon>
        <taxon>Oleaceae</taxon>
        <taxon>Oleeae</taxon>
        <taxon>Olea</taxon>
    </lineage>
</organism>
<sequence>MLRRRQKEDEEKEIKVDNYRGIGLWLKNYSEEELREVKKLISCFIKLAKEVEECYKAS</sequence>